<evidence type="ECO:0000256" key="1">
    <source>
        <dbReference type="ARBA" id="ARBA00004370"/>
    </source>
</evidence>
<dbReference type="SUPFAM" id="SSF47473">
    <property type="entry name" value="EF-hand"/>
    <property type="match status" value="1"/>
</dbReference>
<dbReference type="GO" id="GO:0098797">
    <property type="term" value="C:plasma membrane protein complex"/>
    <property type="evidence" value="ECO:0007669"/>
    <property type="project" value="TreeGrafter"/>
</dbReference>
<evidence type="ECO:0000313" key="9">
    <source>
        <dbReference type="Proteomes" id="UP000037460"/>
    </source>
</evidence>
<dbReference type="GO" id="GO:1903569">
    <property type="term" value="P:positive regulation of protein localization to ciliary membrane"/>
    <property type="evidence" value="ECO:0007669"/>
    <property type="project" value="TreeGrafter"/>
</dbReference>
<dbReference type="InterPro" id="IPR018247">
    <property type="entry name" value="EF_Hand_1_Ca_BS"/>
</dbReference>
<protein>
    <submittedName>
        <fullName evidence="8">Small nuclear ribonucleoprotein splicing factor</fullName>
    </submittedName>
</protein>
<dbReference type="PANTHER" id="PTHR46819:SF1">
    <property type="entry name" value="EF-HAND CALCIUM-BINDING DOMAIN-CONTAINING PROTEIN 7"/>
    <property type="match status" value="1"/>
</dbReference>
<dbReference type="EMBL" id="JWZX01001650">
    <property type="protein sequence ID" value="KOO32922.1"/>
    <property type="molecule type" value="Genomic_DNA"/>
</dbReference>
<dbReference type="PROSITE" id="PS00018">
    <property type="entry name" value="EF_HAND_1"/>
    <property type="match status" value="1"/>
</dbReference>
<evidence type="ECO:0000256" key="6">
    <source>
        <dbReference type="SAM" id="MobiDB-lite"/>
    </source>
</evidence>
<evidence type="ECO:0000256" key="2">
    <source>
        <dbReference type="ARBA" id="ARBA00022723"/>
    </source>
</evidence>
<dbReference type="InterPro" id="IPR011992">
    <property type="entry name" value="EF-hand-dom_pair"/>
</dbReference>
<dbReference type="OrthoDB" id="26525at2759"/>
<feature type="region of interest" description="Disordered" evidence="6">
    <location>
        <begin position="190"/>
        <end position="218"/>
    </location>
</feature>
<evidence type="ECO:0000313" key="8">
    <source>
        <dbReference type="EMBL" id="KOO32922.1"/>
    </source>
</evidence>
<proteinExistence type="predicted"/>
<accession>A0A0M0K2V2</accession>
<keyword evidence="2" id="KW-0479">Metal-binding</keyword>
<feature type="domain" description="EF-hand" evidence="7">
    <location>
        <begin position="31"/>
        <end position="66"/>
    </location>
</feature>
<evidence type="ECO:0000259" key="7">
    <source>
        <dbReference type="PROSITE" id="PS50222"/>
    </source>
</evidence>
<dbReference type="AlphaFoldDB" id="A0A0M0K2V2"/>
<sequence>MPQEPCSSTPTKVKSKTPKVALLDGGDLSHALQGALESVFARFDADHDGALSETELQAFARACNGGETFEDEELDEIRQFFDTTPHGCLTRKGFLQMYHTQTLARPHDTWSDLKALGFNNNLERADGGCSGVRRAALSPEASAGRVPSTLVTLDAAAQCARSDELYTAGKHFEALRAGMVAMQQDQGCVEAHRDASTAEAHPQSPAPEPGGNSPHAAPMIALDDEQHLAHDTRCVRVSGAGNPAADGLYVGAAATHNGCPLWVRTDPAAHATMHATAVAEGAAAGATASASMGAASASPGTWRLYWSCGPADVGWCIGTDFSMAVYVCEMDLGLGAQLGRWAEDEEAMYAWCESEGQCTELFTRRWEASGCFSGAGDGPKLTACDV</sequence>
<dbReference type="CDD" id="cd00051">
    <property type="entry name" value="EFh"/>
    <property type="match status" value="1"/>
</dbReference>
<dbReference type="Proteomes" id="UP000037460">
    <property type="component" value="Unassembled WGS sequence"/>
</dbReference>
<dbReference type="PROSITE" id="PS50222">
    <property type="entry name" value="EF_HAND_2"/>
    <property type="match status" value="1"/>
</dbReference>
<evidence type="ECO:0000256" key="4">
    <source>
        <dbReference type="ARBA" id="ARBA00022837"/>
    </source>
</evidence>
<gene>
    <name evidence="8" type="ORF">Ctob_014000</name>
</gene>
<organism evidence="8 9">
    <name type="scientific">Chrysochromulina tobinii</name>
    <dbReference type="NCBI Taxonomy" id="1460289"/>
    <lineage>
        <taxon>Eukaryota</taxon>
        <taxon>Haptista</taxon>
        <taxon>Haptophyta</taxon>
        <taxon>Prymnesiophyceae</taxon>
        <taxon>Prymnesiales</taxon>
        <taxon>Chrysochromulinaceae</taxon>
        <taxon>Chrysochromulina</taxon>
    </lineage>
</organism>
<dbReference type="InterPro" id="IPR052266">
    <property type="entry name" value="Miro-EF-hand_domain"/>
</dbReference>
<dbReference type="InterPro" id="IPR002048">
    <property type="entry name" value="EF_hand_dom"/>
</dbReference>
<evidence type="ECO:0000256" key="3">
    <source>
        <dbReference type="ARBA" id="ARBA00022737"/>
    </source>
</evidence>
<reference evidence="9" key="1">
    <citation type="journal article" date="2015" name="PLoS Genet.">
        <title>Genome Sequence and Transcriptome Analyses of Chrysochromulina tobin: Metabolic Tools for Enhanced Algal Fitness in the Prominent Order Prymnesiales (Haptophyceae).</title>
        <authorList>
            <person name="Hovde B.T."/>
            <person name="Deodato C.R."/>
            <person name="Hunsperger H.M."/>
            <person name="Ryken S.A."/>
            <person name="Yost W."/>
            <person name="Jha R.K."/>
            <person name="Patterson J."/>
            <person name="Monnat R.J. Jr."/>
            <person name="Barlow S.B."/>
            <person name="Starkenburg S.R."/>
            <person name="Cattolico R.A."/>
        </authorList>
    </citation>
    <scope>NUCLEOTIDE SEQUENCE</scope>
    <source>
        <strain evidence="9">CCMP291</strain>
    </source>
</reference>
<dbReference type="GO" id="GO:0060170">
    <property type="term" value="C:ciliary membrane"/>
    <property type="evidence" value="ECO:0007669"/>
    <property type="project" value="TreeGrafter"/>
</dbReference>
<keyword evidence="9" id="KW-1185">Reference proteome</keyword>
<keyword evidence="8" id="KW-0687">Ribonucleoprotein</keyword>
<keyword evidence="4" id="KW-0106">Calcium</keyword>
<name>A0A0M0K2V2_9EUKA</name>
<dbReference type="Gene3D" id="1.10.238.10">
    <property type="entry name" value="EF-hand"/>
    <property type="match status" value="1"/>
</dbReference>
<dbReference type="PANTHER" id="PTHR46819">
    <property type="entry name" value="EF-HAND CALCIUM-BINDING DOMAIN-CONTAINING PROTEIN 7"/>
    <property type="match status" value="1"/>
</dbReference>
<evidence type="ECO:0000256" key="5">
    <source>
        <dbReference type="ARBA" id="ARBA00023136"/>
    </source>
</evidence>
<dbReference type="Pfam" id="PF13499">
    <property type="entry name" value="EF-hand_7"/>
    <property type="match status" value="1"/>
</dbReference>
<comment type="caution">
    <text evidence="8">The sequence shown here is derived from an EMBL/GenBank/DDBJ whole genome shotgun (WGS) entry which is preliminary data.</text>
</comment>
<keyword evidence="3" id="KW-0677">Repeat</keyword>
<dbReference type="GO" id="GO:1990904">
    <property type="term" value="C:ribonucleoprotein complex"/>
    <property type="evidence" value="ECO:0007669"/>
    <property type="project" value="UniProtKB-KW"/>
</dbReference>
<keyword evidence="5" id="KW-0472">Membrane</keyword>
<comment type="subcellular location">
    <subcellularLocation>
        <location evidence="1">Membrane</location>
    </subcellularLocation>
</comment>
<dbReference type="GO" id="GO:0005509">
    <property type="term" value="F:calcium ion binding"/>
    <property type="evidence" value="ECO:0007669"/>
    <property type="project" value="InterPro"/>
</dbReference>